<dbReference type="AlphaFoldDB" id="A0AAD6Z7B7"/>
<dbReference type="Proteomes" id="UP001218218">
    <property type="component" value="Unassembled WGS sequence"/>
</dbReference>
<feature type="non-terminal residue" evidence="2">
    <location>
        <position position="1"/>
    </location>
</feature>
<organism evidence="2 3">
    <name type="scientific">Mycena albidolilacea</name>
    <dbReference type="NCBI Taxonomy" id="1033008"/>
    <lineage>
        <taxon>Eukaryota</taxon>
        <taxon>Fungi</taxon>
        <taxon>Dikarya</taxon>
        <taxon>Basidiomycota</taxon>
        <taxon>Agaricomycotina</taxon>
        <taxon>Agaricomycetes</taxon>
        <taxon>Agaricomycetidae</taxon>
        <taxon>Agaricales</taxon>
        <taxon>Marasmiineae</taxon>
        <taxon>Mycenaceae</taxon>
        <taxon>Mycena</taxon>
    </lineage>
</organism>
<name>A0AAD6Z7B7_9AGAR</name>
<reference evidence="2" key="1">
    <citation type="submission" date="2023-03" db="EMBL/GenBank/DDBJ databases">
        <title>Massive genome expansion in bonnet fungi (Mycena s.s.) driven by repeated elements and novel gene families across ecological guilds.</title>
        <authorList>
            <consortium name="Lawrence Berkeley National Laboratory"/>
            <person name="Harder C.B."/>
            <person name="Miyauchi S."/>
            <person name="Viragh M."/>
            <person name="Kuo A."/>
            <person name="Thoen E."/>
            <person name="Andreopoulos B."/>
            <person name="Lu D."/>
            <person name="Skrede I."/>
            <person name="Drula E."/>
            <person name="Henrissat B."/>
            <person name="Morin E."/>
            <person name="Kohler A."/>
            <person name="Barry K."/>
            <person name="LaButti K."/>
            <person name="Morin E."/>
            <person name="Salamov A."/>
            <person name="Lipzen A."/>
            <person name="Mereny Z."/>
            <person name="Hegedus B."/>
            <person name="Baldrian P."/>
            <person name="Stursova M."/>
            <person name="Weitz H."/>
            <person name="Taylor A."/>
            <person name="Grigoriev I.V."/>
            <person name="Nagy L.G."/>
            <person name="Martin F."/>
            <person name="Kauserud H."/>
        </authorList>
    </citation>
    <scope>NUCLEOTIDE SEQUENCE</scope>
    <source>
        <strain evidence="2">CBHHK002</strain>
    </source>
</reference>
<dbReference type="EMBL" id="JARIHO010000079">
    <property type="protein sequence ID" value="KAJ7310165.1"/>
    <property type="molecule type" value="Genomic_DNA"/>
</dbReference>
<comment type="caution">
    <text evidence="2">The sequence shown here is derived from an EMBL/GenBank/DDBJ whole genome shotgun (WGS) entry which is preliminary data.</text>
</comment>
<gene>
    <name evidence="2" type="ORF">DFH08DRAFT_675019</name>
</gene>
<evidence type="ECO:0000313" key="2">
    <source>
        <dbReference type="EMBL" id="KAJ7310165.1"/>
    </source>
</evidence>
<keyword evidence="3" id="KW-1185">Reference proteome</keyword>
<sequence length="89" mass="10160">EDGGQISLKVLEYACRWASNSGSSYLWLDRLCILQTSKQDKVWQISRMYDIYDGSEQCVVLPGGLQCLASVFEETSWADRAWTYQEAIV</sequence>
<dbReference type="InterPro" id="IPR010730">
    <property type="entry name" value="HET"/>
</dbReference>
<feature type="domain" description="Heterokaryon incompatibility" evidence="1">
    <location>
        <begin position="9"/>
        <end position="62"/>
    </location>
</feature>
<dbReference type="PANTHER" id="PTHR33112:SF16">
    <property type="entry name" value="HETEROKARYON INCOMPATIBILITY DOMAIN-CONTAINING PROTEIN"/>
    <property type="match status" value="1"/>
</dbReference>
<proteinExistence type="predicted"/>
<dbReference type="Pfam" id="PF06985">
    <property type="entry name" value="HET"/>
    <property type="match status" value="1"/>
</dbReference>
<protein>
    <recommendedName>
        <fullName evidence="1">Heterokaryon incompatibility domain-containing protein</fullName>
    </recommendedName>
</protein>
<evidence type="ECO:0000259" key="1">
    <source>
        <dbReference type="Pfam" id="PF06985"/>
    </source>
</evidence>
<dbReference type="PANTHER" id="PTHR33112">
    <property type="entry name" value="DOMAIN PROTEIN, PUTATIVE-RELATED"/>
    <property type="match status" value="1"/>
</dbReference>
<feature type="non-terminal residue" evidence="2">
    <location>
        <position position="89"/>
    </location>
</feature>
<accession>A0AAD6Z7B7</accession>
<evidence type="ECO:0000313" key="3">
    <source>
        <dbReference type="Proteomes" id="UP001218218"/>
    </source>
</evidence>